<reference evidence="8" key="1">
    <citation type="submission" date="2023-01" db="EMBL/GenBank/DDBJ databases">
        <title>Genome assembly of the deep-sea coral Lophelia pertusa.</title>
        <authorList>
            <person name="Herrera S."/>
            <person name="Cordes E."/>
        </authorList>
    </citation>
    <scope>NUCLEOTIDE SEQUENCE</scope>
    <source>
        <strain evidence="8">USNM1676648</strain>
        <tissue evidence="8">Polyp</tissue>
    </source>
</reference>
<comment type="caution">
    <text evidence="8">The sequence shown here is derived from an EMBL/GenBank/DDBJ whole genome shotgun (WGS) entry which is preliminary data.</text>
</comment>
<dbReference type="GO" id="GO:0005762">
    <property type="term" value="C:mitochondrial large ribosomal subunit"/>
    <property type="evidence" value="ECO:0007669"/>
    <property type="project" value="TreeGrafter"/>
</dbReference>
<dbReference type="Gene3D" id="3.30.780.10">
    <property type="entry name" value="SUI1-like domain"/>
    <property type="match status" value="1"/>
</dbReference>
<organism evidence="8 9">
    <name type="scientific">Desmophyllum pertusum</name>
    <dbReference type="NCBI Taxonomy" id="174260"/>
    <lineage>
        <taxon>Eukaryota</taxon>
        <taxon>Metazoa</taxon>
        <taxon>Cnidaria</taxon>
        <taxon>Anthozoa</taxon>
        <taxon>Hexacorallia</taxon>
        <taxon>Scleractinia</taxon>
        <taxon>Caryophylliina</taxon>
        <taxon>Caryophylliidae</taxon>
        <taxon>Desmophyllum</taxon>
    </lineage>
</organism>
<comment type="subcellular location">
    <subcellularLocation>
        <location evidence="1">Mitochondrion</location>
    </subcellularLocation>
</comment>
<evidence type="ECO:0000256" key="3">
    <source>
        <dbReference type="ARBA" id="ARBA00022980"/>
    </source>
</evidence>
<keyword evidence="5" id="KW-0687">Ribonucleoprotein</keyword>
<dbReference type="Proteomes" id="UP001163046">
    <property type="component" value="Unassembled WGS sequence"/>
</dbReference>
<evidence type="ECO:0000256" key="5">
    <source>
        <dbReference type="ARBA" id="ARBA00023274"/>
    </source>
</evidence>
<dbReference type="OrthoDB" id="19439at2759"/>
<dbReference type="Pfam" id="PF05046">
    <property type="entry name" value="Img2"/>
    <property type="match status" value="1"/>
</dbReference>
<evidence type="ECO:0000256" key="4">
    <source>
        <dbReference type="ARBA" id="ARBA00023128"/>
    </source>
</evidence>
<proteinExistence type="inferred from homology"/>
<name>A0A9X0CV13_9CNID</name>
<dbReference type="InterPro" id="IPR007740">
    <property type="entry name" value="Ribosomal_mL49"/>
</dbReference>
<accession>A0A9X0CV13</accession>
<sequence length="143" mass="16253">MAVAIKICRSPAGRASAKGIYSSVKRFIHTENITYEIKPERLQQIEKSPSGWVPPDTEKPDLPFFIKRSKYNNLPVYTDFKSGGTRHITIIRRITGDLKALDNCLKHHLGNDVITQINELTSQVKIRGLYKDEVVTLLKQLGY</sequence>
<dbReference type="PANTHER" id="PTHR13477:SF0">
    <property type="entry name" value="LARGE RIBOSOMAL SUBUNIT PROTEIN ML49"/>
    <property type="match status" value="1"/>
</dbReference>
<keyword evidence="9" id="KW-1185">Reference proteome</keyword>
<dbReference type="EMBL" id="MU826828">
    <property type="protein sequence ID" value="KAJ7374414.1"/>
    <property type="molecule type" value="Genomic_DNA"/>
</dbReference>
<protein>
    <recommendedName>
        <fullName evidence="6">Large ribosomal subunit protein mL49</fullName>
    </recommendedName>
    <alternativeName>
        <fullName evidence="7">39S ribosomal protein L49, mitochondrial</fullName>
    </alternativeName>
</protein>
<evidence type="ECO:0000256" key="1">
    <source>
        <dbReference type="ARBA" id="ARBA00004173"/>
    </source>
</evidence>
<evidence type="ECO:0000256" key="2">
    <source>
        <dbReference type="ARBA" id="ARBA00005677"/>
    </source>
</evidence>
<evidence type="ECO:0000256" key="7">
    <source>
        <dbReference type="ARBA" id="ARBA00035545"/>
    </source>
</evidence>
<dbReference type="PANTHER" id="PTHR13477">
    <property type="entry name" value="MITOCHONDRIAL 39S RIBOSOMAL PROTEIN L49"/>
    <property type="match status" value="1"/>
</dbReference>
<keyword evidence="4" id="KW-0496">Mitochondrion</keyword>
<gene>
    <name evidence="8" type="primary">MRPL49</name>
    <name evidence="8" type="ORF">OS493_007519</name>
</gene>
<keyword evidence="3 8" id="KW-0689">Ribosomal protein</keyword>
<evidence type="ECO:0000256" key="6">
    <source>
        <dbReference type="ARBA" id="ARBA00035191"/>
    </source>
</evidence>
<dbReference type="GO" id="GO:0006412">
    <property type="term" value="P:translation"/>
    <property type="evidence" value="ECO:0007669"/>
    <property type="project" value="InterPro"/>
</dbReference>
<dbReference type="AlphaFoldDB" id="A0A9X0CV13"/>
<dbReference type="GO" id="GO:0003735">
    <property type="term" value="F:structural constituent of ribosome"/>
    <property type="evidence" value="ECO:0007669"/>
    <property type="project" value="InterPro"/>
</dbReference>
<evidence type="ECO:0000313" key="8">
    <source>
        <dbReference type="EMBL" id="KAJ7374414.1"/>
    </source>
</evidence>
<comment type="similarity">
    <text evidence="2">Belongs to the mitochondrion-specific ribosomal protein mL49 family.</text>
</comment>
<evidence type="ECO:0000313" key="9">
    <source>
        <dbReference type="Proteomes" id="UP001163046"/>
    </source>
</evidence>